<sequence length="92" mass="10289">MEDVEIGDWVTADVSGKLYVGFVTKLGTYVTFVQVTHPPEYAGETFRPTHANVRPFNPDFVAAEDLTALIDIALDVGDREWFAELTERREAA</sequence>
<gene>
    <name evidence="2" type="ORF">G5B47_02390</name>
</gene>
<keyword evidence="3" id="KW-1185">Reference proteome</keyword>
<protein>
    <submittedName>
        <fullName evidence="2">IDEAL domain-containing protein</fullName>
    </submittedName>
</protein>
<dbReference type="Pfam" id="PF08858">
    <property type="entry name" value="IDEAL"/>
    <property type="match status" value="1"/>
</dbReference>
<evidence type="ECO:0000313" key="2">
    <source>
        <dbReference type="EMBL" id="NGM81257.1"/>
    </source>
</evidence>
<organism evidence="2 3">
    <name type="scientific">Paenibacillus apii</name>
    <dbReference type="NCBI Taxonomy" id="1850370"/>
    <lineage>
        <taxon>Bacteria</taxon>
        <taxon>Bacillati</taxon>
        <taxon>Bacillota</taxon>
        <taxon>Bacilli</taxon>
        <taxon>Bacillales</taxon>
        <taxon>Paenibacillaceae</taxon>
        <taxon>Paenibacillus</taxon>
    </lineage>
</organism>
<dbReference type="AlphaFoldDB" id="A0A6M1PDF6"/>
<dbReference type="Proteomes" id="UP000480151">
    <property type="component" value="Unassembled WGS sequence"/>
</dbReference>
<name>A0A6M1PDF6_9BACL</name>
<accession>A0A6M1PDF6</accession>
<dbReference type="InterPro" id="IPR014957">
    <property type="entry name" value="IDEAL_dom"/>
</dbReference>
<comment type="caution">
    <text evidence="2">The sequence shown here is derived from an EMBL/GenBank/DDBJ whole genome shotgun (WGS) entry which is preliminary data.</text>
</comment>
<evidence type="ECO:0000313" key="3">
    <source>
        <dbReference type="Proteomes" id="UP000480151"/>
    </source>
</evidence>
<dbReference type="EMBL" id="JAAKGU010000001">
    <property type="protein sequence ID" value="NGM81257.1"/>
    <property type="molecule type" value="Genomic_DNA"/>
</dbReference>
<dbReference type="RefSeq" id="WP_165093904.1">
    <property type="nucleotide sequence ID" value="NZ_JAAKGU010000001.1"/>
</dbReference>
<proteinExistence type="predicted"/>
<evidence type="ECO:0000259" key="1">
    <source>
        <dbReference type="Pfam" id="PF08858"/>
    </source>
</evidence>
<reference evidence="2 3" key="1">
    <citation type="submission" date="2020-02" db="EMBL/GenBank/DDBJ databases">
        <authorList>
            <person name="Gao J."/>
            <person name="Sun J."/>
        </authorList>
    </citation>
    <scope>NUCLEOTIDE SEQUENCE [LARGE SCALE GENOMIC DNA]</scope>
    <source>
        <strain evidence="2 3">7124</strain>
    </source>
</reference>
<feature type="domain" description="IDEAL" evidence="1">
    <location>
        <begin position="64"/>
        <end position="87"/>
    </location>
</feature>